<proteinExistence type="predicted"/>
<gene>
    <name evidence="1" type="ORF">JIG36_05255</name>
</gene>
<protein>
    <submittedName>
        <fullName evidence="1">Uncharacterized protein</fullName>
    </submittedName>
</protein>
<organism evidence="1 2">
    <name type="scientific">Paractinoplanes ovalisporus</name>
    <dbReference type="NCBI Taxonomy" id="2810368"/>
    <lineage>
        <taxon>Bacteria</taxon>
        <taxon>Bacillati</taxon>
        <taxon>Actinomycetota</taxon>
        <taxon>Actinomycetes</taxon>
        <taxon>Micromonosporales</taxon>
        <taxon>Micromonosporaceae</taxon>
        <taxon>Paractinoplanes</taxon>
    </lineage>
</organism>
<dbReference type="RefSeq" id="WP_203374809.1">
    <property type="nucleotide sequence ID" value="NZ_JAENHP010000001.1"/>
</dbReference>
<keyword evidence="2" id="KW-1185">Reference proteome</keyword>
<dbReference type="Proteomes" id="UP000632138">
    <property type="component" value="Unassembled WGS sequence"/>
</dbReference>
<dbReference type="EMBL" id="JAENHP010000001">
    <property type="protein sequence ID" value="MBM2614966.1"/>
    <property type="molecule type" value="Genomic_DNA"/>
</dbReference>
<reference evidence="1 2" key="1">
    <citation type="submission" date="2021-01" db="EMBL/GenBank/DDBJ databases">
        <title>Actinoplanes sp. nov. LDG1-06 isolated from lichen.</title>
        <authorList>
            <person name="Saeng-In P."/>
            <person name="Phongsopitanun W."/>
            <person name="Kanchanasin P."/>
            <person name="Yuki M."/>
            <person name="Kudo T."/>
            <person name="Ohkuma M."/>
            <person name="Tanasupawat S."/>
        </authorList>
    </citation>
    <scope>NUCLEOTIDE SEQUENCE [LARGE SCALE GENOMIC DNA]</scope>
    <source>
        <strain evidence="1 2">LDG1-06</strain>
    </source>
</reference>
<sequence length="354" mass="39451">MPHLPDLWQLTWNDLDPAGRSSVDPAGLAAIVRSLPPAAEVPPAGTDWRLTDFWYDQLTRALADRLGIWVAGWRYTSATDATGPYWRAERPPVTTPEETLGRFTDAVLAWHEVLTGFSEATWPVAASRRSHYPSHPRRLPHPSQLSWAEIDAVDFFDPDTVRTEAAAAVAATPPPARDADWRLVGHWLETVTVGFADRYGRWVVGWRWSTGEGDLDGGPIGNWCCFAHSATTPEATAEAIAASLLEWRDWLDELAERFDRYLPMAPGDLDGWERAVAHLITAVGDRTQYDSGWYGCCRTVLGWFLEAAGIELARRAELLTHAIGGRFQSWVEPPRMVVESVAETLARRVTVDRA</sequence>
<name>A0ABS2A559_9ACTN</name>
<comment type="caution">
    <text evidence="1">The sequence shown here is derived from an EMBL/GenBank/DDBJ whole genome shotgun (WGS) entry which is preliminary data.</text>
</comment>
<accession>A0ABS2A559</accession>
<evidence type="ECO:0000313" key="1">
    <source>
        <dbReference type="EMBL" id="MBM2614966.1"/>
    </source>
</evidence>
<evidence type="ECO:0000313" key="2">
    <source>
        <dbReference type="Proteomes" id="UP000632138"/>
    </source>
</evidence>